<protein>
    <submittedName>
        <fullName evidence="5">HlyD family efflux transporter periplasmic adaptor subunit</fullName>
    </submittedName>
</protein>
<evidence type="ECO:0000256" key="1">
    <source>
        <dbReference type="ARBA" id="ARBA00004196"/>
    </source>
</evidence>
<keyword evidence="4" id="KW-1133">Transmembrane helix</keyword>
<dbReference type="AlphaFoldDB" id="A0A6B2R4Q6"/>
<evidence type="ECO:0000256" key="2">
    <source>
        <dbReference type="ARBA" id="ARBA00023054"/>
    </source>
</evidence>
<reference evidence="5" key="1">
    <citation type="submission" date="2020-02" db="EMBL/GenBank/DDBJ databases">
        <authorList>
            <person name="Chen W.-M."/>
        </authorList>
    </citation>
    <scope>NUCLEOTIDE SEQUENCE</scope>
    <source>
        <strain evidence="5">NBD-18</strain>
    </source>
</reference>
<dbReference type="InterPro" id="IPR050465">
    <property type="entry name" value="UPF0194_transport"/>
</dbReference>
<keyword evidence="4" id="KW-0472">Membrane</keyword>
<evidence type="ECO:0000256" key="4">
    <source>
        <dbReference type="SAM" id="Phobius"/>
    </source>
</evidence>
<name>A0A6B2R4Q6_9BURK</name>
<dbReference type="Gene3D" id="2.40.50.100">
    <property type="match status" value="1"/>
</dbReference>
<comment type="subcellular location">
    <subcellularLocation>
        <location evidence="1">Cell envelope</location>
    </subcellularLocation>
</comment>
<evidence type="ECO:0000256" key="3">
    <source>
        <dbReference type="SAM" id="MobiDB-lite"/>
    </source>
</evidence>
<accession>A0A6B2R4Q6</accession>
<keyword evidence="2" id="KW-0175">Coiled coil</keyword>
<dbReference type="EMBL" id="JAAGRN010000008">
    <property type="protein sequence ID" value="NDY84027.1"/>
    <property type="molecule type" value="Genomic_DNA"/>
</dbReference>
<comment type="caution">
    <text evidence="5">The sequence shown here is derived from an EMBL/GenBank/DDBJ whole genome shotgun (WGS) entry which is preliminary data.</text>
</comment>
<gene>
    <name evidence="5" type="ORF">G3I67_12380</name>
</gene>
<proteinExistence type="predicted"/>
<feature type="compositionally biased region" description="Polar residues" evidence="3">
    <location>
        <begin position="339"/>
        <end position="355"/>
    </location>
</feature>
<dbReference type="RefSeq" id="WP_163655792.1">
    <property type="nucleotide sequence ID" value="NZ_JAAGRN010000008.1"/>
</dbReference>
<evidence type="ECO:0000313" key="5">
    <source>
        <dbReference type="EMBL" id="NDY84027.1"/>
    </source>
</evidence>
<sequence length="517" mass="57958">MDEKIGSSQEHSAAKLLSFARRARHIEDANALKFMLVNETFGLASFRISVLWLAGQGVLAQSGVSHVDPNSPFITWLSKVCDTLSGAFDHPVVIEPGMFNEQDVLEWEQSLPAHALWIPFNAGKNSKAGFLVARDETWSELDFALLSEWVDIWSFSWNRLQGPSLQSRFTYSLNRIGSLIPTFSQTAKFIRDVGIGLKYFLFQILLRPGKWVDGILCACKSIGTAIRRMFGNGVKGTLFKIVGALLSLWKSKKVRYWLLFFLIVFFPVRLTILAPAELVPFNPAVIRVPIDGVVDEFFVLPNQQVREGQPLFKLDLTTLTSRLQVAQQEMQIASTEYRQSSLQSLTDPKSRSLLNPQEGKASEKQIEADYLKKLLDKAQIIAPRNGIALFDDPSAWIGKPVAAGEKVMVVATEGLVEIEAWIPLNEAIELEPNTPVTMYLNTSPLNPVAGIIRYLGHEAILRPDGTYAYRMRARIDQDEHSARIGLRGTAKISGKYVPFSYWMLRKPLAALRQFVGF</sequence>
<dbReference type="SUPFAM" id="SSF111369">
    <property type="entry name" value="HlyD-like secretion proteins"/>
    <property type="match status" value="1"/>
</dbReference>
<keyword evidence="4" id="KW-0812">Transmembrane</keyword>
<feature type="transmembrane region" description="Helical" evidence="4">
    <location>
        <begin position="256"/>
        <end position="276"/>
    </location>
</feature>
<feature type="region of interest" description="Disordered" evidence="3">
    <location>
        <begin position="339"/>
        <end position="361"/>
    </location>
</feature>
<dbReference type="PANTHER" id="PTHR32347:SF23">
    <property type="entry name" value="BLL5650 PROTEIN"/>
    <property type="match status" value="1"/>
</dbReference>
<organism evidence="5">
    <name type="scientific">Sheuella amnicola</name>
    <dbReference type="NCBI Taxonomy" id="2707330"/>
    <lineage>
        <taxon>Bacteria</taxon>
        <taxon>Pseudomonadati</taxon>
        <taxon>Pseudomonadota</taxon>
        <taxon>Betaproteobacteria</taxon>
        <taxon>Burkholderiales</taxon>
        <taxon>Alcaligenaceae</taxon>
        <taxon>Sheuella</taxon>
    </lineage>
</organism>
<dbReference type="GO" id="GO:0030313">
    <property type="term" value="C:cell envelope"/>
    <property type="evidence" value="ECO:0007669"/>
    <property type="project" value="UniProtKB-SubCell"/>
</dbReference>
<dbReference type="PANTHER" id="PTHR32347">
    <property type="entry name" value="EFFLUX SYSTEM COMPONENT YKNX-RELATED"/>
    <property type="match status" value="1"/>
</dbReference>